<comment type="similarity">
    <text evidence="1">Belongs to the serine-aspartate repeat-containing protein (SDr) family.</text>
</comment>
<evidence type="ECO:0000256" key="2">
    <source>
        <dbReference type="ARBA" id="ARBA00022512"/>
    </source>
</evidence>
<dbReference type="Pfam" id="PF17802">
    <property type="entry name" value="SpaA"/>
    <property type="match status" value="10"/>
</dbReference>
<keyword evidence="2" id="KW-0134">Cell wall</keyword>
<keyword evidence="4" id="KW-0732">Signal</keyword>
<dbReference type="SUPFAM" id="SSF49478">
    <property type="entry name" value="Cna protein B-type domain"/>
    <property type="match status" value="3"/>
</dbReference>
<dbReference type="InterPro" id="IPR041033">
    <property type="entry name" value="SpaA_PFL_dom_1"/>
</dbReference>
<keyword evidence="3" id="KW-0964">Secreted</keyword>
<evidence type="ECO:0000259" key="8">
    <source>
        <dbReference type="PROSITE" id="PS50847"/>
    </source>
</evidence>
<dbReference type="NCBIfam" id="TIGR01167">
    <property type="entry name" value="LPXTG_anchor"/>
    <property type="match status" value="1"/>
</dbReference>
<accession>J6HEC4</accession>
<feature type="compositionally biased region" description="Polar residues" evidence="6">
    <location>
        <begin position="2929"/>
        <end position="2953"/>
    </location>
</feature>
<feature type="region of interest" description="Disordered" evidence="6">
    <location>
        <begin position="2990"/>
        <end position="3043"/>
    </location>
</feature>
<keyword evidence="7" id="KW-1133">Transmembrane helix</keyword>
<evidence type="ECO:0000313" key="10">
    <source>
        <dbReference type="Proteomes" id="UP000005244"/>
    </source>
</evidence>
<evidence type="ECO:0000256" key="1">
    <source>
        <dbReference type="ARBA" id="ARBA00007257"/>
    </source>
</evidence>
<feature type="compositionally biased region" description="Gly residues" evidence="6">
    <location>
        <begin position="2895"/>
        <end position="2919"/>
    </location>
</feature>
<dbReference type="Pfam" id="PF00746">
    <property type="entry name" value="Gram_pos_anchor"/>
    <property type="match status" value="1"/>
</dbReference>
<dbReference type="Gene3D" id="2.60.40.740">
    <property type="match status" value="2"/>
</dbReference>
<evidence type="ECO:0000256" key="3">
    <source>
        <dbReference type="ARBA" id="ARBA00022525"/>
    </source>
</evidence>
<dbReference type="PROSITE" id="PS50847">
    <property type="entry name" value="GRAM_POS_ANCHORING"/>
    <property type="match status" value="1"/>
</dbReference>
<feature type="region of interest" description="Disordered" evidence="6">
    <location>
        <begin position="2879"/>
        <end position="2953"/>
    </location>
</feature>
<gene>
    <name evidence="9" type="ORF">HMPREF1143_1860</name>
</gene>
<evidence type="ECO:0000256" key="5">
    <source>
        <dbReference type="ARBA" id="ARBA00023088"/>
    </source>
</evidence>
<dbReference type="RefSeq" id="WP_009531434.1">
    <property type="nucleotide sequence ID" value="NZ_ALNK01000029.1"/>
</dbReference>
<name>J6HEC4_9FIRM</name>
<sequence>MYKFIKKYKKIFSILLAIGIFINMQYPYINVLAEDINSLNTVSTTTGNQMLFGGAGTVRGGITFSNFEANIVLQKVLSNAGEDNETTLDLTDKKVFDDAHITLDTPLNLKIDTKIKETIRKDDIIDITLPDYPVDLSTFEDNEYTDSGFTYKIQIGSDGKKHIILKCLEDIVLTSQPAEYILKLPTKIKVQDHTKTKIEVPFDNGNTILTVNIAPKGITSSIQKSGLQEANSIRWFIDINLFSETISNFNIIENIPNEVIFDNNTTIVAKKLNIDLHGNKEIADEIISGVSKSISGNVATITVNEQIDYPIRIEFITPVKEDVVANSTTSTRIKNLAQFSSTTSQAEVDFKPADMLEKTHELVNFNDDKISWKLTLNSAKTVIEDNKIKITEAMSSNKKENNHINSDEYTIDIPIKITIKNIDKNISRDVVPTGNGNNFEYEFERNDDEKNDTFEITYDTPIKNKISNIQTKSLIENVATTTLSGKNHSATDTAEIVKSMHIKKSVNGISKTADGYKSTWKISVNFDKHNIAPVVYDSIGLALTDNIKVLKDTIKVYEVTPQKIEDENHPDYIYWDARYTDESLVGSDKYTVSEITDTTRDFNISFNEQSNKAYVIKYDTLLDAPNDVVNTATLDGKSASAGLGGNTHNRIYKYIKTHSEKKDNDYITVYDDLDMGNKTMLFYIYVEPNRAPMKNIVIDDTFVNKGLSIEKEDISFSDTSITDADFTFEKKTDATEGFKLSINKEISNRLEIKMIAHFTKNDNISTEKTHFPNKITANWKDKYNETNTNSNQVEYIIPQKLVDESYKNNSNISGTLHGGDIKDRLIDWTTNINYAGENLPANTSVKIYPIKQDSSDDTTIIDERYHKIIDDFKIYPYKLNKYGEIKYDMDHKLIENTDYTKTDNGDGSYTITFLNPITTGYSIRYSTQIDTKYTDDEKTNTEFDIYNKTKFKLKNEISVPPSTSVNITAIVDTKIREVFNKTGVQNKLNAYEINYTAIFNQIAEKVPQGTYIYDVLSEDQIFMPDSLIMTYSNGTRVPELDYVVNYSVDSKARHVMSIRFTKDIMEPIKISYNAHVNNENAKVLKNAISYKEDPTEVDVKDGSKITFKRKGSGRRIVPKGGSLINISYTNESCCKNGKCPIFPNELEFEVIIKDSPTSTETLYKTVKVGINTKVPVNISADKFVKVILKQGPTANPKLREFATEFKKTEEDKTTDVKYDVSLNEYKLKIKFEGDIGSRFDDTLAPDISLQYSKNNASYNEKIDAITLKNAIKNLVSPNEYVVNVDTITQDMFKNSTNDKVKLQIPAGDVNLKNYKIELLSINGEPTADKNINNNEIVLDKCTENKIVVKISRLKKHSITLKQWQSTAGVAGSFADNTVANNKDIILKGTKVELKKNTVSNDYVLFEDIAEDIYDIIAPSISYYITPEISTDFISTENSSAPNKVDVSESSFMTEHIATNTDALYKKAKKLIINKKEVIRKYDGSDETKTFNKDVTFTLTDKNDSNITAKFTVNSFTQKYKVVEDNSNIIDVQGDVLYVKEGQYTLTEENMHSNYYYGYIDLSDTKNLTSSSANNTSIDVDLSASVVNTDISKEIYNHRDYNTLKITKTGDGIHPVTGTKIALYTDVNGTEGTQIDEKTVDSSGTVTFENISDLQYGYKETKAPDGYILDSKFYLIKRDSDTSGLILGRTETKSLVNNRMKSKIVISKKDVSRDKYLIGVSFILQGTNENSQDVSAVKIQKNTEKIGDIAQASWDNLEVGTYKLYEKIPEGYTIPESYVNSDIVDNHIFTGYRIQINDNKKIYTVDDNNKNKGKIITDGKNATVISNTALTLNFDVKKKSANDDIAEKNNLPLKGVQYTLTEKTNSNIVGKFSKTVSTNENGIAKFENIPVGEYELKEETTIDPYKKDTAVTTVKVENDNGNAKLIVGIDENTNKLIEKTNSVDYGTLKIVKTAGNQRVNNVKFSIKYIADINKIPAGFVNDITAPTNLQSHPYFKDRLYEATTATVDSENGVIKQKLPKGIYKITEVEAPDGYQKSAPYYVKVSGNDAITTQTINNEVETVKLSIVKKDANDNRLIKGAKFKIERKNNINGSYEKLKNTDNTTIFTTNVSGKIEVTVQKGDIKITEITPAPHYSQNSLQLYDTVVEDSKKISGELKITADKTVIATNTKIKSKFVLNKKSVTRDNNSANFANVEFKLYETDENYTKLDNIADYTFTTDIDGKIEEEINTGYYVIQETRKMGYTANIVVNDNGTPILSNNFSFKKDINADTNISVENKPIYVKFKITKVKDGTNDAVQGATVAIFDKNDTKIAEATSGADGVMNFDATYQNGVKQYDGILWQEGLYYKELNRPNGYFLNDNKHNITLNDDVSLNDSTINYTLGNKQILGEIKVITYSRNKLTNAEAKLGNIKVELEKYDGTSWQKIREATTDNNGEFVFTTLEEGKYRVVEKYASNTEVLKGYEQVDKEATTTKGGTIKEVEIKPASADGKDTNGVTNHTLYISHEAFFGSLTINKKDTDGNKLTGVEFGLYDDSDKKIDTLITNDGTVKKENLIFGNYYIKEEKTPNNILMNTSKIDFSINYGNRDVVKDITNNKFEAKIEVSVIDSETNEPVDDTEISIINIGEKITDSTGKIIYTNVPKGKHNISISKVNPNYLPNHTVKKVELKDADNNTIIKIEYKLTKIRTGIILTKTDEKTGEKLQGIEFELKGTKVGNTTAIVKTTDEKGKIIFDNLIYDTYTIKETQTKEEYRLLEDAITVELNQENLVLDVKNTKKTGLLEFVTVDKNNKKPLRNAHIEIYKENKKIATFVTNEDGRAENIDTKDKNIYIVKDQVTNKNQIVMPIGKYTIKEIKAPNGYELNKESMEFEISLDTVMPVTLENEPRPSSSDDEINGGNSGGFGGGGAGGNGGGIGDGGGGSSQTIPGIIFSLSNTSNNTTQMKTPESVTKSNTPENLTLNTFTNIVPIQNDISNENLAQKKEDNLRQIYNASKIPNGQMPVNIKPDKPATNTDNNIHEQSNNTAPNGNESATKPNSTTTDNTKYKSNVEKIKKAIESKNVYEIVDKQNRHIGNARVVLKDDGVFLEFVNDSDVPLSGKIKYDEDDNSIELIEENIPLSQINFENKTLPKTGSNSNTATTISGFVLILLAILLKRKNKNI</sequence>
<dbReference type="Gene3D" id="2.60.40.10">
    <property type="entry name" value="Immunoglobulins"/>
    <property type="match status" value="10"/>
</dbReference>
<dbReference type="GO" id="GO:0005518">
    <property type="term" value="F:collagen binding"/>
    <property type="evidence" value="ECO:0007669"/>
    <property type="project" value="InterPro"/>
</dbReference>
<keyword evidence="7" id="KW-0812">Transmembrane</keyword>
<feature type="transmembrane region" description="Helical" evidence="7">
    <location>
        <begin position="12"/>
        <end position="29"/>
    </location>
</feature>
<reference evidence="9 10" key="1">
    <citation type="submission" date="2012-07" db="EMBL/GenBank/DDBJ databases">
        <authorList>
            <person name="Durkin A.S."/>
            <person name="McCorrison J."/>
            <person name="Torralba M."/>
            <person name="Gillis M."/>
            <person name="Methe B."/>
            <person name="Sutton G."/>
            <person name="Nelson K.E."/>
        </authorList>
    </citation>
    <scope>NUCLEOTIDE SEQUENCE [LARGE SCALE GENOMIC DNA]</scope>
    <source>
        <strain evidence="9 10">OBRC8</strain>
    </source>
</reference>
<dbReference type="PANTHER" id="PTHR36108">
    <property type="entry name" value="COLOSSIN-B-RELATED"/>
    <property type="match status" value="1"/>
</dbReference>
<feature type="compositionally biased region" description="Polar residues" evidence="6">
    <location>
        <begin position="3007"/>
        <end position="3039"/>
    </location>
</feature>
<dbReference type="Pfam" id="PF05737">
    <property type="entry name" value="Collagen_bind"/>
    <property type="match status" value="1"/>
</dbReference>
<feature type="transmembrane region" description="Helical" evidence="7">
    <location>
        <begin position="3132"/>
        <end position="3150"/>
    </location>
</feature>
<comment type="caution">
    <text evidence="9">The sequence shown here is derived from an EMBL/GenBank/DDBJ whole genome shotgun (WGS) entry which is preliminary data.</text>
</comment>
<dbReference type="InterPro" id="IPR008966">
    <property type="entry name" value="Adhesion_dom_sf"/>
</dbReference>
<proteinExistence type="inferred from homology"/>
<protein>
    <submittedName>
        <fullName evidence="9">Cna protein B-type domain protein</fullName>
    </submittedName>
</protein>
<dbReference type="Proteomes" id="UP000005244">
    <property type="component" value="Unassembled WGS sequence"/>
</dbReference>
<dbReference type="PATRIC" id="fig|796941.3.peg.1731"/>
<feature type="domain" description="Gram-positive cocci surface proteins LPxTG" evidence="8">
    <location>
        <begin position="3125"/>
        <end position="3157"/>
    </location>
</feature>
<dbReference type="InterPro" id="IPR013783">
    <property type="entry name" value="Ig-like_fold"/>
</dbReference>
<dbReference type="EMBL" id="ALNK01000029">
    <property type="protein sequence ID" value="EJU21103.1"/>
    <property type="molecule type" value="Genomic_DNA"/>
</dbReference>
<dbReference type="InterPro" id="IPR019931">
    <property type="entry name" value="LPXTG_anchor"/>
</dbReference>
<evidence type="ECO:0000256" key="7">
    <source>
        <dbReference type="SAM" id="Phobius"/>
    </source>
</evidence>
<evidence type="ECO:0000256" key="4">
    <source>
        <dbReference type="ARBA" id="ARBA00022729"/>
    </source>
</evidence>
<evidence type="ECO:0000313" key="9">
    <source>
        <dbReference type="EMBL" id="EJU21103.1"/>
    </source>
</evidence>
<organism evidence="9 10">
    <name type="scientific">Peptoanaerobacter stomatis</name>
    <dbReference type="NCBI Taxonomy" id="796937"/>
    <lineage>
        <taxon>Bacteria</taxon>
        <taxon>Bacillati</taxon>
        <taxon>Bacillota</taxon>
        <taxon>Clostridia</taxon>
        <taxon>Peptostreptococcales</taxon>
        <taxon>Filifactoraceae</taxon>
        <taxon>Peptoanaerobacter</taxon>
    </lineage>
</organism>
<dbReference type="InterPro" id="IPR008456">
    <property type="entry name" value="Collagen-bd_dom"/>
</dbReference>
<keyword evidence="10" id="KW-1185">Reference proteome</keyword>
<keyword evidence="7" id="KW-0472">Membrane</keyword>
<dbReference type="SUPFAM" id="SSF49401">
    <property type="entry name" value="Bacterial adhesins"/>
    <property type="match status" value="2"/>
</dbReference>
<keyword evidence="5" id="KW-0572">Peptidoglycan-anchor</keyword>
<dbReference type="PANTHER" id="PTHR36108:SF13">
    <property type="entry name" value="COLOSSIN-B-RELATED"/>
    <property type="match status" value="1"/>
</dbReference>
<evidence type="ECO:0000256" key="6">
    <source>
        <dbReference type="SAM" id="MobiDB-lite"/>
    </source>
</evidence>